<feature type="region of interest" description="Disordered" evidence="1">
    <location>
        <begin position="69"/>
        <end position="96"/>
    </location>
</feature>
<feature type="region of interest" description="Disordered" evidence="1">
    <location>
        <begin position="190"/>
        <end position="242"/>
    </location>
</feature>
<feature type="compositionally biased region" description="Polar residues" evidence="1">
    <location>
        <begin position="39"/>
        <end position="55"/>
    </location>
</feature>
<sequence>MRTRNALAPVDNPPLRPHTLVSGQDGSGHDPQPLPAGLPSSSWQFSQLQHAQPNHDQWLSAEPLQVQSPNVPLPYDQFPSARLSSTNSSPGHGHASPGEYLLSNSYANLPWWEQLDSGSNTDGFDFEHLDMMSYLWSNVDLPSPSADCILTHAPGGDDDTLLPKEAFENFMTTHRQQPMAHTYSLITSGPATRQKSTSCTHAPETSSPVSATLSRSVSIPADRRLGPCGPTTSDWRPVHEPQGSPKCALGFTDFAALSGASPKLGQMGIGLLNPLPHMPVDHNFDYYEPSRGTYQVGPSWLASLDAVTDKNVEVIA</sequence>
<gene>
    <name evidence="2" type="ORF">K470DRAFT_91304</name>
</gene>
<feature type="compositionally biased region" description="Polar residues" evidence="1">
    <location>
        <begin position="190"/>
        <end position="217"/>
    </location>
</feature>
<evidence type="ECO:0000256" key="1">
    <source>
        <dbReference type="SAM" id="MobiDB-lite"/>
    </source>
</evidence>
<accession>A0A6A7BXX0</accession>
<name>A0A6A7BXX0_9PEZI</name>
<proteinExistence type="predicted"/>
<evidence type="ECO:0000313" key="2">
    <source>
        <dbReference type="EMBL" id="KAF2859837.1"/>
    </source>
</evidence>
<reference evidence="2" key="1">
    <citation type="journal article" date="2020" name="Stud. Mycol.">
        <title>101 Dothideomycetes genomes: a test case for predicting lifestyles and emergence of pathogens.</title>
        <authorList>
            <person name="Haridas S."/>
            <person name="Albert R."/>
            <person name="Binder M."/>
            <person name="Bloem J."/>
            <person name="Labutti K."/>
            <person name="Salamov A."/>
            <person name="Andreopoulos B."/>
            <person name="Baker S."/>
            <person name="Barry K."/>
            <person name="Bills G."/>
            <person name="Bluhm B."/>
            <person name="Cannon C."/>
            <person name="Castanera R."/>
            <person name="Culley D."/>
            <person name="Daum C."/>
            <person name="Ezra D."/>
            <person name="Gonzalez J."/>
            <person name="Henrissat B."/>
            <person name="Kuo A."/>
            <person name="Liang C."/>
            <person name="Lipzen A."/>
            <person name="Lutzoni F."/>
            <person name="Magnuson J."/>
            <person name="Mondo S."/>
            <person name="Nolan M."/>
            <person name="Ohm R."/>
            <person name="Pangilinan J."/>
            <person name="Park H.-J."/>
            <person name="Ramirez L."/>
            <person name="Alfaro M."/>
            <person name="Sun H."/>
            <person name="Tritt A."/>
            <person name="Yoshinaga Y."/>
            <person name="Zwiers L.-H."/>
            <person name="Turgeon B."/>
            <person name="Goodwin S."/>
            <person name="Spatafora J."/>
            <person name="Crous P."/>
            <person name="Grigoriev I."/>
        </authorList>
    </citation>
    <scope>NUCLEOTIDE SEQUENCE</scope>
    <source>
        <strain evidence="2">CBS 480.64</strain>
    </source>
</reference>
<dbReference type="EMBL" id="MU005988">
    <property type="protein sequence ID" value="KAF2859837.1"/>
    <property type="molecule type" value="Genomic_DNA"/>
</dbReference>
<evidence type="ECO:0000313" key="3">
    <source>
        <dbReference type="Proteomes" id="UP000799421"/>
    </source>
</evidence>
<keyword evidence="3" id="KW-1185">Reference proteome</keyword>
<feature type="region of interest" description="Disordered" evidence="1">
    <location>
        <begin position="1"/>
        <end position="55"/>
    </location>
</feature>
<dbReference type="Proteomes" id="UP000799421">
    <property type="component" value="Unassembled WGS sequence"/>
</dbReference>
<dbReference type="AlphaFoldDB" id="A0A6A7BXX0"/>
<protein>
    <submittedName>
        <fullName evidence="2">Uncharacterized protein</fullName>
    </submittedName>
</protein>
<organism evidence="2 3">
    <name type="scientific">Piedraia hortae CBS 480.64</name>
    <dbReference type="NCBI Taxonomy" id="1314780"/>
    <lineage>
        <taxon>Eukaryota</taxon>
        <taxon>Fungi</taxon>
        <taxon>Dikarya</taxon>
        <taxon>Ascomycota</taxon>
        <taxon>Pezizomycotina</taxon>
        <taxon>Dothideomycetes</taxon>
        <taxon>Dothideomycetidae</taxon>
        <taxon>Capnodiales</taxon>
        <taxon>Piedraiaceae</taxon>
        <taxon>Piedraia</taxon>
    </lineage>
</organism>